<evidence type="ECO:0000259" key="1">
    <source>
        <dbReference type="Pfam" id="PF14111"/>
    </source>
</evidence>
<protein>
    <recommendedName>
        <fullName evidence="1">DUF4283 domain-containing protein</fullName>
    </recommendedName>
</protein>
<dbReference type="PANTHER" id="PTHR31286">
    <property type="entry name" value="GLYCINE-RICH CELL WALL STRUCTURAL PROTEIN 1.8-LIKE"/>
    <property type="match status" value="1"/>
</dbReference>
<feature type="domain" description="DUF4283" evidence="1">
    <location>
        <begin position="2"/>
        <end position="50"/>
    </location>
</feature>
<sequence>MPKILLHGEGYYIFKFKSEEDKEKVINYGPYYFSNRPLILKPWVLDFEFDKEILSVVPIWVKFLGLPVGYWSIEALSKISSVVGRPMHTYLFTTNMENISYARILIEVDVLQPLTEVISIETPSGLWEEQVEYEWRPRYCNECLRQLTPLRSTRLHYTWCNKQSIESKDKKLLQDIEKWSKVEEQVLRHKARALWVESGDGNSKYFHAQWKMSRSQNTITSIYTESNIKLTDPRAIENVFISVFSGLMGDYADELPCVDTIVVRDRECITVQQQKELIREVSQMEIIDAVKSMPKEKALGVDGFPIEFQ</sequence>
<dbReference type="InterPro" id="IPR040256">
    <property type="entry name" value="At4g02000-like"/>
</dbReference>
<evidence type="ECO:0000313" key="2">
    <source>
        <dbReference type="EMBL" id="KAG5572395.1"/>
    </source>
</evidence>
<dbReference type="PANTHER" id="PTHR31286:SF180">
    <property type="entry name" value="OS10G0362600 PROTEIN"/>
    <property type="match status" value="1"/>
</dbReference>
<proteinExistence type="predicted"/>
<keyword evidence="3" id="KW-1185">Reference proteome</keyword>
<organism evidence="2 3">
    <name type="scientific">Solanum commersonii</name>
    <name type="common">Commerson's wild potato</name>
    <name type="synonym">Commerson's nightshade</name>
    <dbReference type="NCBI Taxonomy" id="4109"/>
    <lineage>
        <taxon>Eukaryota</taxon>
        <taxon>Viridiplantae</taxon>
        <taxon>Streptophyta</taxon>
        <taxon>Embryophyta</taxon>
        <taxon>Tracheophyta</taxon>
        <taxon>Spermatophyta</taxon>
        <taxon>Magnoliopsida</taxon>
        <taxon>eudicotyledons</taxon>
        <taxon>Gunneridae</taxon>
        <taxon>Pentapetalae</taxon>
        <taxon>asterids</taxon>
        <taxon>lamiids</taxon>
        <taxon>Solanales</taxon>
        <taxon>Solanaceae</taxon>
        <taxon>Solanoideae</taxon>
        <taxon>Solaneae</taxon>
        <taxon>Solanum</taxon>
    </lineage>
</organism>
<evidence type="ECO:0000313" key="3">
    <source>
        <dbReference type="Proteomes" id="UP000824120"/>
    </source>
</evidence>
<comment type="caution">
    <text evidence="2">The sequence shown here is derived from an EMBL/GenBank/DDBJ whole genome shotgun (WGS) entry which is preliminary data.</text>
</comment>
<dbReference type="OrthoDB" id="1098763at2759"/>
<dbReference type="InterPro" id="IPR025558">
    <property type="entry name" value="DUF4283"/>
</dbReference>
<gene>
    <name evidence="2" type="ORF">H5410_062161</name>
</gene>
<dbReference type="Proteomes" id="UP000824120">
    <property type="component" value="Chromosome 12"/>
</dbReference>
<dbReference type="Pfam" id="PF14111">
    <property type="entry name" value="DUF4283"/>
    <property type="match status" value="1"/>
</dbReference>
<name>A0A9J5W9N5_SOLCO</name>
<dbReference type="EMBL" id="JACXVP010000012">
    <property type="protein sequence ID" value="KAG5572395.1"/>
    <property type="molecule type" value="Genomic_DNA"/>
</dbReference>
<reference evidence="2 3" key="1">
    <citation type="submission" date="2020-09" db="EMBL/GenBank/DDBJ databases">
        <title>De no assembly of potato wild relative species, Solanum commersonii.</title>
        <authorList>
            <person name="Cho K."/>
        </authorList>
    </citation>
    <scope>NUCLEOTIDE SEQUENCE [LARGE SCALE GENOMIC DNA]</scope>
    <source>
        <strain evidence="2">LZ3.2</strain>
        <tissue evidence="2">Leaf</tissue>
    </source>
</reference>
<dbReference type="AlphaFoldDB" id="A0A9J5W9N5"/>
<accession>A0A9J5W9N5</accession>